<feature type="transmembrane region" description="Helical" evidence="6">
    <location>
        <begin position="289"/>
        <end position="306"/>
    </location>
</feature>
<evidence type="ECO:0000256" key="3">
    <source>
        <dbReference type="ARBA" id="ARBA00022989"/>
    </source>
</evidence>
<dbReference type="NCBIfam" id="TIGR00803">
    <property type="entry name" value="nst"/>
    <property type="match status" value="1"/>
</dbReference>
<gene>
    <name evidence="7" type="ORF">TrCOL_g11562</name>
</gene>
<evidence type="ECO:0000313" key="7">
    <source>
        <dbReference type="EMBL" id="GMI33468.1"/>
    </source>
</evidence>
<dbReference type="GO" id="GO:0015165">
    <property type="term" value="F:pyrimidine nucleotide-sugar transmembrane transporter activity"/>
    <property type="evidence" value="ECO:0007669"/>
    <property type="project" value="InterPro"/>
</dbReference>
<evidence type="ECO:0000256" key="5">
    <source>
        <dbReference type="SAM" id="MobiDB-lite"/>
    </source>
</evidence>
<keyword evidence="2 6" id="KW-0812">Transmembrane</keyword>
<feature type="transmembrane region" description="Helical" evidence="6">
    <location>
        <begin position="264"/>
        <end position="283"/>
    </location>
</feature>
<dbReference type="PANTHER" id="PTHR10231">
    <property type="entry name" value="NUCLEOTIDE-SUGAR TRANSMEMBRANE TRANSPORTER"/>
    <property type="match status" value="1"/>
</dbReference>
<name>A0A9W7G2R7_9STRA</name>
<feature type="transmembrane region" description="Helical" evidence="6">
    <location>
        <begin position="165"/>
        <end position="185"/>
    </location>
</feature>
<evidence type="ECO:0000313" key="8">
    <source>
        <dbReference type="Proteomes" id="UP001165065"/>
    </source>
</evidence>
<dbReference type="SUPFAM" id="SSF103481">
    <property type="entry name" value="Multidrug resistance efflux transporter EmrE"/>
    <property type="match status" value="1"/>
</dbReference>
<dbReference type="InterPro" id="IPR007271">
    <property type="entry name" value="Nuc_sug_transpt"/>
</dbReference>
<evidence type="ECO:0000256" key="4">
    <source>
        <dbReference type="ARBA" id="ARBA00023136"/>
    </source>
</evidence>
<evidence type="ECO:0008006" key="9">
    <source>
        <dbReference type="Google" id="ProtNLM"/>
    </source>
</evidence>
<keyword evidence="4 6" id="KW-0472">Membrane</keyword>
<dbReference type="Pfam" id="PF04142">
    <property type="entry name" value="Nuc_sug_transp"/>
    <property type="match status" value="1"/>
</dbReference>
<dbReference type="AlphaFoldDB" id="A0A9W7G2R7"/>
<protein>
    <recommendedName>
        <fullName evidence="9">UDP-galactose transporter</fullName>
    </recommendedName>
</protein>
<organism evidence="7 8">
    <name type="scientific">Triparma columacea</name>
    <dbReference type="NCBI Taxonomy" id="722753"/>
    <lineage>
        <taxon>Eukaryota</taxon>
        <taxon>Sar</taxon>
        <taxon>Stramenopiles</taxon>
        <taxon>Ochrophyta</taxon>
        <taxon>Bolidophyceae</taxon>
        <taxon>Parmales</taxon>
        <taxon>Triparmaceae</taxon>
        <taxon>Triparma</taxon>
    </lineage>
</organism>
<comment type="subcellular location">
    <subcellularLocation>
        <location evidence="1">Membrane</location>
        <topology evidence="1">Multi-pass membrane protein</topology>
    </subcellularLocation>
</comment>
<dbReference type="GO" id="GO:0000139">
    <property type="term" value="C:Golgi membrane"/>
    <property type="evidence" value="ECO:0007669"/>
    <property type="project" value="InterPro"/>
</dbReference>
<evidence type="ECO:0000256" key="1">
    <source>
        <dbReference type="ARBA" id="ARBA00004141"/>
    </source>
</evidence>
<dbReference type="EMBL" id="BRYA01000033">
    <property type="protein sequence ID" value="GMI33468.1"/>
    <property type="molecule type" value="Genomic_DNA"/>
</dbReference>
<sequence>MVSVVTLMRLSRTMPRRQDDDSISTLYIPSTAVFLQELLKFVLCIFKLSSSSSFSPSSTLLSLQAALQPFEVLKLSVPCTLYLLQNNLLYLALTKLDATTYQVTYQLKILTTALFSVAMIPGARERMTRQRWIGLLILTLGVCLAQSSTTTGDEGSKSSTTKDRTIGLICVITASCTSGFAGVYFEMVLKGSKTDLWVRNIQMGLPSVVLGLASVYWKDGSKVSEQGFLHGYTTLVWSVVAVQAAGGLLVAVVVKYADNIMKTFATSFAIILGAAVNAVVGGFRPDGTFAMGAIGVCAATVVYGTGGKKVKGEGETLPILDGGERGTGGRKRIDDVQRL</sequence>
<dbReference type="Proteomes" id="UP001165065">
    <property type="component" value="Unassembled WGS sequence"/>
</dbReference>
<proteinExistence type="predicted"/>
<feature type="transmembrane region" description="Helical" evidence="6">
    <location>
        <begin position="197"/>
        <end position="217"/>
    </location>
</feature>
<feature type="transmembrane region" description="Helical" evidence="6">
    <location>
        <begin position="132"/>
        <end position="149"/>
    </location>
</feature>
<keyword evidence="8" id="KW-1185">Reference proteome</keyword>
<feature type="transmembrane region" description="Helical" evidence="6">
    <location>
        <begin position="237"/>
        <end position="257"/>
    </location>
</feature>
<dbReference type="PIRSF" id="PIRSF005799">
    <property type="entry name" value="UDP-gal_transpt"/>
    <property type="match status" value="1"/>
</dbReference>
<feature type="region of interest" description="Disordered" evidence="5">
    <location>
        <begin position="319"/>
        <end position="339"/>
    </location>
</feature>
<evidence type="ECO:0000256" key="2">
    <source>
        <dbReference type="ARBA" id="ARBA00022692"/>
    </source>
</evidence>
<dbReference type="InterPro" id="IPR037185">
    <property type="entry name" value="EmrE-like"/>
</dbReference>
<dbReference type="OrthoDB" id="408493at2759"/>
<reference evidence="8" key="1">
    <citation type="journal article" date="2023" name="Commun. Biol.">
        <title>Genome analysis of Parmales, the sister group of diatoms, reveals the evolutionary specialization of diatoms from phago-mixotrophs to photoautotrophs.</title>
        <authorList>
            <person name="Ban H."/>
            <person name="Sato S."/>
            <person name="Yoshikawa S."/>
            <person name="Yamada K."/>
            <person name="Nakamura Y."/>
            <person name="Ichinomiya M."/>
            <person name="Sato N."/>
            <person name="Blanc-Mathieu R."/>
            <person name="Endo H."/>
            <person name="Kuwata A."/>
            <person name="Ogata H."/>
        </authorList>
    </citation>
    <scope>NUCLEOTIDE SEQUENCE [LARGE SCALE GENOMIC DNA]</scope>
</reference>
<evidence type="ECO:0000256" key="6">
    <source>
        <dbReference type="SAM" id="Phobius"/>
    </source>
</evidence>
<keyword evidence="3 6" id="KW-1133">Transmembrane helix</keyword>
<accession>A0A9W7G2R7</accession>
<comment type="caution">
    <text evidence="7">The sequence shown here is derived from an EMBL/GenBank/DDBJ whole genome shotgun (WGS) entry which is preliminary data.</text>
</comment>